<keyword evidence="4" id="KW-1185">Reference proteome</keyword>
<dbReference type="Proteomes" id="UP000095606">
    <property type="component" value="Unassembled WGS sequence"/>
</dbReference>
<reference evidence="1 3" key="1">
    <citation type="submission" date="2015-09" db="EMBL/GenBank/DDBJ databases">
        <authorList>
            <consortium name="Pathogen Informatics"/>
        </authorList>
    </citation>
    <scope>NUCLEOTIDE SEQUENCE [LARGE SCALE GENOMIC DNA]</scope>
    <source>
        <strain evidence="1 3">2789STDY5834846</strain>
    </source>
</reference>
<gene>
    <name evidence="1" type="ORF">ERS852461_01140</name>
    <name evidence="2" type="ORF">NXY30_06940</name>
</gene>
<dbReference type="GeneID" id="69588318"/>
<name>A0A174I4L5_9BACE</name>
<sequence>MSKIRFILCIFLLVVAFPLINLQAQNDSDWKKQLKEIQQNEMLRDKGYPQLVSYALQGEVKTVDEMKRLKKKLLSQTDNYLPVVNKENECVELLNLKEIQKIRGKENVSATIKSLSEYFDHVIQQGMRTVKLTWKLHSKTYESLCVVSDNGIVYDHIIMNLMIVS</sequence>
<dbReference type="AlphaFoldDB" id="A0A174I4L5"/>
<evidence type="ECO:0000313" key="3">
    <source>
        <dbReference type="Proteomes" id="UP000095606"/>
    </source>
</evidence>
<evidence type="ECO:0000313" key="4">
    <source>
        <dbReference type="Proteomes" id="UP001060104"/>
    </source>
</evidence>
<dbReference type="RefSeq" id="WP_055269046.1">
    <property type="nucleotide sequence ID" value="NZ_CAXKYA010000002.1"/>
</dbReference>
<dbReference type="EMBL" id="CP103141">
    <property type="protein sequence ID" value="UVQ76107.1"/>
    <property type="molecule type" value="Genomic_DNA"/>
</dbReference>
<accession>A0A174I4L5</accession>
<evidence type="ECO:0000313" key="2">
    <source>
        <dbReference type="EMBL" id="UVQ76107.1"/>
    </source>
</evidence>
<evidence type="ECO:0000313" key="1">
    <source>
        <dbReference type="EMBL" id="CUO79985.1"/>
    </source>
</evidence>
<dbReference type="EMBL" id="CZAE01000004">
    <property type="protein sequence ID" value="CUO79985.1"/>
    <property type="molecule type" value="Genomic_DNA"/>
</dbReference>
<dbReference type="Proteomes" id="UP001060104">
    <property type="component" value="Chromosome"/>
</dbReference>
<protein>
    <submittedName>
        <fullName evidence="1">Uncharacterized protein</fullName>
    </submittedName>
</protein>
<organism evidence="1 3">
    <name type="scientific">Bacteroides faecis</name>
    <dbReference type="NCBI Taxonomy" id="674529"/>
    <lineage>
        <taxon>Bacteria</taxon>
        <taxon>Pseudomonadati</taxon>
        <taxon>Bacteroidota</taxon>
        <taxon>Bacteroidia</taxon>
        <taxon>Bacteroidales</taxon>
        <taxon>Bacteroidaceae</taxon>
        <taxon>Bacteroides</taxon>
    </lineage>
</organism>
<reference evidence="2" key="2">
    <citation type="submission" date="2022-08" db="EMBL/GenBank/DDBJ databases">
        <title>Genome Sequencing of Bacteroides fragilis Group Isolates with Nanopore Technology.</title>
        <authorList>
            <person name="Tisza M.J."/>
            <person name="Smith D."/>
            <person name="Dekker J.P."/>
        </authorList>
    </citation>
    <scope>NUCLEOTIDE SEQUENCE</scope>
    <source>
        <strain evidence="2">BFG-527</strain>
    </source>
</reference>
<proteinExistence type="predicted"/>